<proteinExistence type="predicted"/>
<dbReference type="KEGG" id="xya:ET471_15595"/>
<keyword evidence="2" id="KW-1133">Transmembrane helix</keyword>
<feature type="region of interest" description="Disordered" evidence="1">
    <location>
        <begin position="17"/>
        <end position="51"/>
    </location>
</feature>
<protein>
    <recommendedName>
        <fullName evidence="5">LPXTG cell wall anchor domain-containing protein</fullName>
    </recommendedName>
</protein>
<keyword evidence="4" id="KW-1185">Reference proteome</keyword>
<organism evidence="3 4">
    <name type="scientific">Xylanimonas protaetiae</name>
    <dbReference type="NCBI Taxonomy" id="2509457"/>
    <lineage>
        <taxon>Bacteria</taxon>
        <taxon>Bacillati</taxon>
        <taxon>Actinomycetota</taxon>
        <taxon>Actinomycetes</taxon>
        <taxon>Micrococcales</taxon>
        <taxon>Promicromonosporaceae</taxon>
        <taxon>Xylanimonas</taxon>
    </lineage>
</organism>
<evidence type="ECO:0008006" key="5">
    <source>
        <dbReference type="Google" id="ProtNLM"/>
    </source>
</evidence>
<evidence type="ECO:0000313" key="4">
    <source>
        <dbReference type="Proteomes" id="UP000292118"/>
    </source>
</evidence>
<feature type="compositionally biased region" description="Low complexity" evidence="1">
    <location>
        <begin position="29"/>
        <end position="49"/>
    </location>
</feature>
<accession>A0A4P6F761</accession>
<name>A0A4P6F761_9MICO</name>
<evidence type="ECO:0000256" key="2">
    <source>
        <dbReference type="SAM" id="Phobius"/>
    </source>
</evidence>
<dbReference type="Proteomes" id="UP000292118">
    <property type="component" value="Chromosome"/>
</dbReference>
<sequence length="91" mass="8706">MAPNRSVHAMFEIAAAAAADPTPGPTPTAAPTSGGTSGGTTSAAAAAGGQLPQTGIEDAPAVAWVAGLLAVAALAFAADRGLRRRAGRARA</sequence>
<reference evidence="3 4" key="1">
    <citation type="submission" date="2019-01" db="EMBL/GenBank/DDBJ databases">
        <title>Genome sequencing of strain FW10M-9.</title>
        <authorList>
            <person name="Heo J."/>
            <person name="Kim S.-J."/>
            <person name="Kim J.-S."/>
            <person name="Hong S.-B."/>
            <person name="Kwon S.-W."/>
        </authorList>
    </citation>
    <scope>NUCLEOTIDE SEQUENCE [LARGE SCALE GENOMIC DNA]</scope>
    <source>
        <strain evidence="3 4">FW10M-9</strain>
    </source>
</reference>
<dbReference type="AlphaFoldDB" id="A0A4P6F761"/>
<gene>
    <name evidence="3" type="ORF">ET471_15595</name>
</gene>
<feature type="transmembrane region" description="Helical" evidence="2">
    <location>
        <begin position="61"/>
        <end position="78"/>
    </location>
</feature>
<keyword evidence="2" id="KW-0812">Transmembrane</keyword>
<evidence type="ECO:0000256" key="1">
    <source>
        <dbReference type="SAM" id="MobiDB-lite"/>
    </source>
</evidence>
<dbReference type="EMBL" id="CP035493">
    <property type="protein sequence ID" value="QAY71276.1"/>
    <property type="molecule type" value="Genomic_DNA"/>
</dbReference>
<evidence type="ECO:0000313" key="3">
    <source>
        <dbReference type="EMBL" id="QAY71276.1"/>
    </source>
</evidence>
<keyword evidence="2" id="KW-0472">Membrane</keyword>